<dbReference type="InterPro" id="IPR029021">
    <property type="entry name" value="Prot-tyrosine_phosphatase-like"/>
</dbReference>
<dbReference type="PROSITE" id="PS50056">
    <property type="entry name" value="TYR_PHOSPHATASE_2"/>
    <property type="match status" value="1"/>
</dbReference>
<dbReference type="SMART" id="SM00195">
    <property type="entry name" value="DSPc"/>
    <property type="match status" value="1"/>
</dbReference>
<dbReference type="Pfam" id="PF00782">
    <property type="entry name" value="DSPc"/>
    <property type="match status" value="1"/>
</dbReference>
<feature type="domain" description="Tyrosine-protein phosphatase" evidence="3">
    <location>
        <begin position="8"/>
        <end position="153"/>
    </location>
</feature>
<gene>
    <name evidence="5" type="ORF">DJ018_11525</name>
</gene>
<dbReference type="AlphaFoldDB" id="A0A328AEA0"/>
<proteinExistence type="predicted"/>
<evidence type="ECO:0000256" key="2">
    <source>
        <dbReference type="ARBA" id="ARBA00022912"/>
    </source>
</evidence>
<dbReference type="PANTHER" id="PTHR47216:SF4">
    <property type="entry name" value="OS01G0859400 PROTEIN"/>
    <property type="match status" value="1"/>
</dbReference>
<name>A0A328AEA0_9CAUL</name>
<dbReference type="PROSITE" id="PS50054">
    <property type="entry name" value="TYR_PHOSPHATASE_DUAL"/>
    <property type="match status" value="1"/>
</dbReference>
<sequence>MPGGWTPNLSWITPDLAVGGSFPAGRAAALAADHGVGAVIDVRSEACDDPHELEGCGIRFLHLPTFDHHAVSQSMLDAGVAFAADARREGRRLLIHCEHGIGRSATVALCVLVDRGMGPMEALSRSKDVRELVSPSPAQYEAWTCWLGRSAPQARVPTFDAFKAVAYRHLTAGA</sequence>
<evidence type="ECO:0000256" key="1">
    <source>
        <dbReference type="ARBA" id="ARBA00022801"/>
    </source>
</evidence>
<comment type="caution">
    <text evidence="5">The sequence shown here is derived from an EMBL/GenBank/DDBJ whole genome shotgun (WGS) entry which is preliminary data.</text>
</comment>
<dbReference type="EMBL" id="QFYR01000002">
    <property type="protein sequence ID" value="RAK52807.1"/>
    <property type="molecule type" value="Genomic_DNA"/>
</dbReference>
<reference evidence="6" key="1">
    <citation type="submission" date="2018-05" db="EMBL/GenBank/DDBJ databases">
        <authorList>
            <person name="Li X."/>
        </authorList>
    </citation>
    <scope>NUCLEOTIDE SEQUENCE [LARGE SCALE GENOMIC DNA]</scope>
    <source>
        <strain evidence="6">YIM 73061</strain>
    </source>
</reference>
<dbReference type="PANTHER" id="PTHR47216">
    <property type="match status" value="1"/>
</dbReference>
<dbReference type="SUPFAM" id="SSF52799">
    <property type="entry name" value="(Phosphotyrosine protein) phosphatases II"/>
    <property type="match status" value="1"/>
</dbReference>
<evidence type="ECO:0000259" key="4">
    <source>
        <dbReference type="PROSITE" id="PS50056"/>
    </source>
</evidence>
<evidence type="ECO:0000313" key="5">
    <source>
        <dbReference type="EMBL" id="RAK52807.1"/>
    </source>
</evidence>
<keyword evidence="2" id="KW-0904">Protein phosphatase</keyword>
<dbReference type="InterPro" id="IPR016130">
    <property type="entry name" value="Tyr_Pase_AS"/>
</dbReference>
<protein>
    <submittedName>
        <fullName evidence="5">Protein phosphatase</fullName>
    </submittedName>
</protein>
<dbReference type="Proteomes" id="UP000249725">
    <property type="component" value="Unassembled WGS sequence"/>
</dbReference>
<dbReference type="GO" id="GO:0004721">
    <property type="term" value="F:phosphoprotein phosphatase activity"/>
    <property type="evidence" value="ECO:0007669"/>
    <property type="project" value="UniProtKB-KW"/>
</dbReference>
<evidence type="ECO:0000259" key="3">
    <source>
        <dbReference type="PROSITE" id="PS50054"/>
    </source>
</evidence>
<dbReference type="RefSeq" id="WP_111515092.1">
    <property type="nucleotide sequence ID" value="NZ_QFYR01000002.1"/>
</dbReference>
<evidence type="ECO:0000313" key="6">
    <source>
        <dbReference type="Proteomes" id="UP000249725"/>
    </source>
</evidence>
<dbReference type="PROSITE" id="PS00383">
    <property type="entry name" value="TYR_PHOSPHATASE_1"/>
    <property type="match status" value="1"/>
</dbReference>
<dbReference type="InterPro" id="IPR000387">
    <property type="entry name" value="Tyr_Pase_dom"/>
</dbReference>
<dbReference type="Gene3D" id="3.90.190.10">
    <property type="entry name" value="Protein tyrosine phosphatase superfamily"/>
    <property type="match status" value="1"/>
</dbReference>
<keyword evidence="6" id="KW-1185">Reference proteome</keyword>
<dbReference type="OrthoDB" id="9806482at2"/>
<dbReference type="InterPro" id="IPR000340">
    <property type="entry name" value="Dual-sp_phosphatase_cat-dom"/>
</dbReference>
<organism evidence="5 6">
    <name type="scientific">Phenylobacterium deserti</name>
    <dbReference type="NCBI Taxonomy" id="1914756"/>
    <lineage>
        <taxon>Bacteria</taxon>
        <taxon>Pseudomonadati</taxon>
        <taxon>Pseudomonadota</taxon>
        <taxon>Alphaproteobacteria</taxon>
        <taxon>Caulobacterales</taxon>
        <taxon>Caulobacteraceae</taxon>
        <taxon>Phenylobacterium</taxon>
    </lineage>
</organism>
<accession>A0A328AEA0</accession>
<feature type="domain" description="Tyrosine specific protein phosphatases" evidence="4">
    <location>
        <begin position="73"/>
        <end position="141"/>
    </location>
</feature>
<dbReference type="InterPro" id="IPR020422">
    <property type="entry name" value="TYR_PHOSPHATASE_DUAL_dom"/>
</dbReference>
<keyword evidence="1" id="KW-0378">Hydrolase</keyword>